<reference evidence="3" key="1">
    <citation type="submission" date="2017-06" db="EMBL/GenBank/DDBJ databases">
        <authorList>
            <person name="Varghese N."/>
            <person name="Submissions S."/>
        </authorList>
    </citation>
    <scope>NUCLEOTIDE SEQUENCE [LARGE SCALE GENOMIC DNA]</scope>
    <source>
        <strain evidence="3">DSM 45423</strain>
    </source>
</reference>
<sequence>MRCRCPVPGAADRLTAMTDTAPAPVPMADVRDMYVVHRAFRREFRLLPELIRAVAPGDTDRAAVLAAHARLVLLGLHMHHTGEDDLLWPKLLERCPPDAAVVHRMEAQHEQVEHLTEQLGPALDRWEVEARPAVAEEVAGTLDALRAVLLEHLAEEEREILPLAERHVTQEEWAQLGQHGEGTMAKKDLPILFGALLEECSPEEREMMLHVVPFPVRVLLRTVFARQYRRYAGRVRGTR</sequence>
<feature type="domain" description="Hemerythrin-like" evidence="1">
    <location>
        <begin position="31"/>
        <end position="164"/>
    </location>
</feature>
<evidence type="ECO:0000259" key="1">
    <source>
        <dbReference type="Pfam" id="PF01814"/>
    </source>
</evidence>
<organism evidence="2 3">
    <name type="scientific">Geodermatophilus saharensis</name>
    <dbReference type="NCBI Taxonomy" id="1137994"/>
    <lineage>
        <taxon>Bacteria</taxon>
        <taxon>Bacillati</taxon>
        <taxon>Actinomycetota</taxon>
        <taxon>Actinomycetes</taxon>
        <taxon>Geodermatophilales</taxon>
        <taxon>Geodermatophilaceae</taxon>
        <taxon>Geodermatophilus</taxon>
    </lineage>
</organism>
<dbReference type="CDD" id="cd12108">
    <property type="entry name" value="Hr-like"/>
    <property type="match status" value="1"/>
</dbReference>
<accession>A0A239CQH3</accession>
<dbReference type="Gene3D" id="1.20.120.520">
    <property type="entry name" value="nmb1532 protein domain like"/>
    <property type="match status" value="1"/>
</dbReference>
<evidence type="ECO:0000313" key="3">
    <source>
        <dbReference type="Proteomes" id="UP000198386"/>
    </source>
</evidence>
<dbReference type="AlphaFoldDB" id="A0A239CQH3"/>
<dbReference type="Proteomes" id="UP000198386">
    <property type="component" value="Unassembled WGS sequence"/>
</dbReference>
<evidence type="ECO:0000313" key="2">
    <source>
        <dbReference type="EMBL" id="SNS22415.1"/>
    </source>
</evidence>
<dbReference type="EMBL" id="FZOH01000003">
    <property type="protein sequence ID" value="SNS22415.1"/>
    <property type="molecule type" value="Genomic_DNA"/>
</dbReference>
<dbReference type="Pfam" id="PF01814">
    <property type="entry name" value="Hemerythrin"/>
    <property type="match status" value="1"/>
</dbReference>
<dbReference type="InterPro" id="IPR012312">
    <property type="entry name" value="Hemerythrin-like"/>
</dbReference>
<name>A0A239CQH3_9ACTN</name>
<protein>
    <submittedName>
        <fullName evidence="2">Hemerythrin HHE cation binding domain-containing protein</fullName>
    </submittedName>
</protein>
<keyword evidence="3" id="KW-1185">Reference proteome</keyword>
<proteinExistence type="predicted"/>
<gene>
    <name evidence="2" type="ORF">SAMN04488107_1767</name>
</gene>